<evidence type="ECO:0000313" key="2">
    <source>
        <dbReference type="EMBL" id="CAI5782518.1"/>
    </source>
</evidence>
<keyword evidence="3" id="KW-1185">Reference proteome</keyword>
<gene>
    <name evidence="2" type="ORF">PODLI_1B033968</name>
</gene>
<name>A0AA35KRZ1_9SAUR</name>
<dbReference type="AlphaFoldDB" id="A0AA35KRZ1"/>
<sequence>MSGVRWREARIRWICGAASSAFGCTSSLTEKLILETPQKKSNVFNFICRIPNSLWNSCRTTKGIKPNAEVAVNYNRISLHKKRRGGDRETSLTNRLTNRKRSGGKRPTTRKGGNMGSFPLCYVAATSSGEVVLKCPLQDSSKPL</sequence>
<feature type="region of interest" description="Disordered" evidence="1">
    <location>
        <begin position="81"/>
        <end position="112"/>
    </location>
</feature>
<dbReference type="Proteomes" id="UP001178461">
    <property type="component" value="Chromosome 8"/>
</dbReference>
<organism evidence="2 3">
    <name type="scientific">Podarcis lilfordi</name>
    <name type="common">Lilford's wall lizard</name>
    <dbReference type="NCBI Taxonomy" id="74358"/>
    <lineage>
        <taxon>Eukaryota</taxon>
        <taxon>Metazoa</taxon>
        <taxon>Chordata</taxon>
        <taxon>Craniata</taxon>
        <taxon>Vertebrata</taxon>
        <taxon>Euteleostomi</taxon>
        <taxon>Lepidosauria</taxon>
        <taxon>Squamata</taxon>
        <taxon>Bifurcata</taxon>
        <taxon>Unidentata</taxon>
        <taxon>Episquamata</taxon>
        <taxon>Laterata</taxon>
        <taxon>Lacertibaenia</taxon>
        <taxon>Lacertidae</taxon>
        <taxon>Podarcis</taxon>
    </lineage>
</organism>
<reference evidence="2" key="1">
    <citation type="submission" date="2022-12" db="EMBL/GenBank/DDBJ databases">
        <authorList>
            <person name="Alioto T."/>
            <person name="Alioto T."/>
            <person name="Gomez Garrido J."/>
        </authorList>
    </citation>
    <scope>NUCLEOTIDE SEQUENCE</scope>
</reference>
<proteinExistence type="predicted"/>
<dbReference type="EMBL" id="OX395133">
    <property type="protein sequence ID" value="CAI5782518.1"/>
    <property type="molecule type" value="Genomic_DNA"/>
</dbReference>
<evidence type="ECO:0000313" key="3">
    <source>
        <dbReference type="Proteomes" id="UP001178461"/>
    </source>
</evidence>
<accession>A0AA35KRZ1</accession>
<evidence type="ECO:0000256" key="1">
    <source>
        <dbReference type="SAM" id="MobiDB-lite"/>
    </source>
</evidence>
<dbReference type="PROSITE" id="PS51257">
    <property type="entry name" value="PROKAR_LIPOPROTEIN"/>
    <property type="match status" value="1"/>
</dbReference>
<feature type="compositionally biased region" description="Basic residues" evidence="1">
    <location>
        <begin position="97"/>
        <end position="109"/>
    </location>
</feature>
<protein>
    <submittedName>
        <fullName evidence="2">Uncharacterized protein</fullName>
    </submittedName>
</protein>